<keyword evidence="6" id="KW-0679">Respiratory chain</keyword>
<evidence type="ECO:0000256" key="3">
    <source>
        <dbReference type="ARBA" id="ARBA00008915"/>
    </source>
</evidence>
<sequence>MLPKIPRLAAAARSTQPLLTPLRQNSALQARTRSATPLRLASSHSAAHELKGSDGGHEADHGHHGGHEDHYDPPGGWLWGIRPGEKAEKEGWEPFAYIFIGAWVVAVAAYTMKPDTSIQTWALEEARRRLEDEGFYDESK</sequence>
<accession>A0AAV9NSL7</accession>
<name>A0AAV9NSL7_9EURO</name>
<dbReference type="AlphaFoldDB" id="A0AAV9NSL7"/>
<evidence type="ECO:0000256" key="13">
    <source>
        <dbReference type="ARBA" id="ARBA00023136"/>
    </source>
</evidence>
<evidence type="ECO:0000256" key="12">
    <source>
        <dbReference type="ARBA" id="ARBA00023128"/>
    </source>
</evidence>
<keyword evidence="13" id="KW-0472">Membrane</keyword>
<evidence type="ECO:0000256" key="15">
    <source>
        <dbReference type="ARBA" id="ARBA00031387"/>
    </source>
</evidence>
<evidence type="ECO:0000256" key="16">
    <source>
        <dbReference type="ARBA" id="ARBA00046528"/>
    </source>
</evidence>
<dbReference type="PANTHER" id="PTHR40637">
    <property type="entry name" value="ESSS SUBUNIT OF NADH:UBIQUINONE OXIDOREDUCTASE (COMPLEX I) PROTEIN"/>
    <property type="match status" value="1"/>
</dbReference>
<dbReference type="GO" id="GO:0005743">
    <property type="term" value="C:mitochondrial inner membrane"/>
    <property type="evidence" value="ECO:0007669"/>
    <property type="project" value="UniProtKB-SubCell"/>
</dbReference>
<feature type="compositionally biased region" description="Basic and acidic residues" evidence="17">
    <location>
        <begin position="46"/>
        <end position="72"/>
    </location>
</feature>
<comment type="similarity">
    <text evidence="3">Belongs to the complex I NDUFB11 subunit family.</text>
</comment>
<dbReference type="Pfam" id="PF10183">
    <property type="entry name" value="ESSS"/>
    <property type="match status" value="1"/>
</dbReference>
<evidence type="ECO:0000256" key="14">
    <source>
        <dbReference type="ARBA" id="ARBA00030753"/>
    </source>
</evidence>
<keyword evidence="10" id="KW-0249">Electron transport</keyword>
<evidence type="ECO:0000256" key="10">
    <source>
        <dbReference type="ARBA" id="ARBA00022982"/>
    </source>
</evidence>
<evidence type="ECO:0000256" key="2">
    <source>
        <dbReference type="ARBA" id="ARBA00004434"/>
    </source>
</evidence>
<dbReference type="Proteomes" id="UP001358417">
    <property type="component" value="Unassembled WGS sequence"/>
</dbReference>
<organism evidence="18 19">
    <name type="scientific">Exophiala bonariae</name>
    <dbReference type="NCBI Taxonomy" id="1690606"/>
    <lineage>
        <taxon>Eukaryota</taxon>
        <taxon>Fungi</taxon>
        <taxon>Dikarya</taxon>
        <taxon>Ascomycota</taxon>
        <taxon>Pezizomycotina</taxon>
        <taxon>Eurotiomycetes</taxon>
        <taxon>Chaetothyriomycetidae</taxon>
        <taxon>Chaetothyriales</taxon>
        <taxon>Herpotrichiellaceae</taxon>
        <taxon>Exophiala</taxon>
    </lineage>
</organism>
<gene>
    <name evidence="18" type="ORF">LTR84_000233</name>
</gene>
<keyword evidence="7" id="KW-0812">Transmembrane</keyword>
<evidence type="ECO:0000313" key="19">
    <source>
        <dbReference type="Proteomes" id="UP001358417"/>
    </source>
</evidence>
<keyword evidence="12" id="KW-0496">Mitochondrion</keyword>
<dbReference type="InterPro" id="IPR019329">
    <property type="entry name" value="NADH_UbQ_OxRdtase_ESSS_su"/>
</dbReference>
<dbReference type="PANTHER" id="PTHR40637:SF1">
    <property type="entry name" value="ESSS SUBUNIT OF NADH:UBIQUINONE OXIDOREDUCTASE (COMPLEX I) PROTEIN"/>
    <property type="match status" value="1"/>
</dbReference>
<evidence type="ECO:0000256" key="8">
    <source>
        <dbReference type="ARBA" id="ARBA00022792"/>
    </source>
</evidence>
<protein>
    <recommendedName>
        <fullName evidence="4">NADH dehydrogenase [ubiquinone] 1 beta subcomplex subunit 11, mitochondrial</fullName>
    </recommendedName>
    <alternativeName>
        <fullName evidence="15">Complex I-ESSS</fullName>
    </alternativeName>
    <alternativeName>
        <fullName evidence="14">NADH-ubiquinone oxidoreductase ESSS subunit</fullName>
    </alternativeName>
</protein>
<proteinExistence type="inferred from homology"/>
<evidence type="ECO:0000256" key="11">
    <source>
        <dbReference type="ARBA" id="ARBA00022989"/>
    </source>
</evidence>
<keyword evidence="5" id="KW-0813">Transport</keyword>
<keyword evidence="19" id="KW-1185">Reference proteome</keyword>
<evidence type="ECO:0000256" key="7">
    <source>
        <dbReference type="ARBA" id="ARBA00022692"/>
    </source>
</evidence>
<evidence type="ECO:0000256" key="17">
    <source>
        <dbReference type="SAM" id="MobiDB-lite"/>
    </source>
</evidence>
<reference evidence="18 19" key="1">
    <citation type="submission" date="2023-08" db="EMBL/GenBank/DDBJ databases">
        <title>Black Yeasts Isolated from many extreme environments.</title>
        <authorList>
            <person name="Coleine C."/>
            <person name="Stajich J.E."/>
            <person name="Selbmann L."/>
        </authorList>
    </citation>
    <scope>NUCLEOTIDE SEQUENCE [LARGE SCALE GENOMIC DNA]</scope>
    <source>
        <strain evidence="18 19">CCFEE 5792</strain>
    </source>
</reference>
<evidence type="ECO:0000256" key="6">
    <source>
        <dbReference type="ARBA" id="ARBA00022660"/>
    </source>
</evidence>
<comment type="subcellular location">
    <subcellularLocation>
        <location evidence="2">Mitochondrion inner membrane</location>
        <topology evidence="2">Single-pass membrane protein</topology>
    </subcellularLocation>
</comment>
<evidence type="ECO:0000256" key="9">
    <source>
        <dbReference type="ARBA" id="ARBA00022946"/>
    </source>
</evidence>
<keyword evidence="11" id="KW-1133">Transmembrane helix</keyword>
<evidence type="ECO:0000256" key="1">
    <source>
        <dbReference type="ARBA" id="ARBA00003195"/>
    </source>
</evidence>
<evidence type="ECO:0000256" key="5">
    <source>
        <dbReference type="ARBA" id="ARBA00022448"/>
    </source>
</evidence>
<dbReference type="EMBL" id="JAVRRD010000001">
    <property type="protein sequence ID" value="KAK5064400.1"/>
    <property type="molecule type" value="Genomic_DNA"/>
</dbReference>
<evidence type="ECO:0000256" key="4">
    <source>
        <dbReference type="ARBA" id="ARBA00018632"/>
    </source>
</evidence>
<comment type="function">
    <text evidence="1">Accessory subunit of the mitochondrial membrane respiratory chain NADH dehydrogenase (Complex I), that is believed not to be involved in catalysis. Complex I functions in the transfer of electrons from NADH to the respiratory chain. The immediate electron acceptor for the enzyme is believed to be ubiquinone.</text>
</comment>
<dbReference type="RefSeq" id="XP_064711724.1">
    <property type="nucleotide sequence ID" value="XM_064843864.1"/>
</dbReference>
<evidence type="ECO:0000313" key="18">
    <source>
        <dbReference type="EMBL" id="KAK5064400.1"/>
    </source>
</evidence>
<keyword evidence="8" id="KW-0999">Mitochondrion inner membrane</keyword>
<keyword evidence="9" id="KW-0809">Transit peptide</keyword>
<comment type="caution">
    <text evidence="18">The sequence shown here is derived from an EMBL/GenBank/DDBJ whole genome shotgun (WGS) entry which is preliminary data.</text>
</comment>
<feature type="region of interest" description="Disordered" evidence="17">
    <location>
        <begin position="30"/>
        <end position="73"/>
    </location>
</feature>
<dbReference type="GeneID" id="89968455"/>
<comment type="subunit">
    <text evidence="16">Complex I is composed of 45 different subunits. Interacts with BCAP31.</text>
</comment>